<accession>M1NZ21</accession>
<evidence type="ECO:0000313" key="2">
    <source>
        <dbReference type="EMBL" id="AGF72765.1"/>
    </source>
</evidence>
<dbReference type="RefSeq" id="WP_015401184.1">
    <property type="nucleotide sequence ID" value="NC_020302.1"/>
</dbReference>
<feature type="transmembrane region" description="Helical" evidence="1">
    <location>
        <begin position="380"/>
        <end position="405"/>
    </location>
</feature>
<dbReference type="HOGENOM" id="CLU_025319_1_0_11"/>
<feature type="transmembrane region" description="Helical" evidence="1">
    <location>
        <begin position="489"/>
        <end position="514"/>
    </location>
</feature>
<keyword evidence="1" id="KW-1133">Transmembrane helix</keyword>
<keyword evidence="3" id="KW-1185">Reference proteome</keyword>
<feature type="transmembrane region" description="Helical" evidence="1">
    <location>
        <begin position="115"/>
        <end position="133"/>
    </location>
</feature>
<dbReference type="KEGG" id="chn:A605_08815"/>
<feature type="transmembrane region" description="Helical" evidence="1">
    <location>
        <begin position="57"/>
        <end position="78"/>
    </location>
</feature>
<organism evidence="2 3">
    <name type="scientific">Corynebacterium halotolerans YIM 70093 = DSM 44683</name>
    <dbReference type="NCBI Taxonomy" id="1121362"/>
    <lineage>
        <taxon>Bacteria</taxon>
        <taxon>Bacillati</taxon>
        <taxon>Actinomycetota</taxon>
        <taxon>Actinomycetes</taxon>
        <taxon>Mycobacteriales</taxon>
        <taxon>Corynebacteriaceae</taxon>
        <taxon>Corynebacterium</taxon>
    </lineage>
</organism>
<gene>
    <name evidence="2" type="ORF">A605_08815</name>
</gene>
<sequence length="535" mass="55717">MSETTSLLLKLQRTLWARNMRDNIAAGMLTVLVVIYALGGLALLTAMAVLAAQQDQWSALAGMVGVGTLAYAGVAVVLPSGEAQLRPAMFAALPVTTRQLLPALAWSTLLTSRGVIAVVCTAVTTIAGVILLAGAGHVFAAVVLPVAMLAALVTTLLLGELVATLGSGGGRTSRERSNIIGALLVVLFLFAFNAFAGLGVEAIPLHLVGDVLGWTPFGASAAVVTSAVQGRWLIAFGQLCVAAATLVMGGWWWRRAVERQLEAPLDAAGSSGEKPDKHREAEAGTPLLLPGLPYTPAAMVYSRAVRYLRRDSRMLASLVMFPVIAAFFLIQGVLVHEMTMFMGMILIGLMAGTLAANDFGHDGPATWVHLTSGVPVRTLLLARHAASMTPLVVLLIGVDVLGIILADSRDVALLVAVVSVGMAVAAGAIALFFTTFNPFATSRPGTSPWADKSGYSGAAFISAFAALFLGWLPAAPGGALIAVGYQADVVWLVGLGVVLVLALPAALYAGSVALCTRRVGRRLPEIHHKVRAWVN</sequence>
<feature type="transmembrane region" description="Helical" evidence="1">
    <location>
        <begin position="315"/>
        <end position="334"/>
    </location>
</feature>
<feature type="transmembrane region" description="Helical" evidence="1">
    <location>
        <begin position="24"/>
        <end position="51"/>
    </location>
</feature>
<feature type="transmembrane region" description="Helical" evidence="1">
    <location>
        <begin position="340"/>
        <end position="359"/>
    </location>
</feature>
<reference evidence="2 3" key="1">
    <citation type="journal article" date="2012" name="Stand. Genomic Sci.">
        <title>Genome sequence of the halotolerant bacterium Corynebacterium halotolerans type strain YIM 70093(T) (= DSM 44683(T)).</title>
        <authorList>
            <person name="Ruckert C."/>
            <person name="Albersmeier A."/>
            <person name="Al-Dilaimi A."/>
            <person name="Niehaus K."/>
            <person name="Szczepanowski R."/>
            <person name="Kalinowski J."/>
        </authorList>
    </citation>
    <scope>NUCLEOTIDE SEQUENCE [LARGE SCALE GENOMIC DNA]</scope>
    <source>
        <strain evidence="2">YIM 70093</strain>
    </source>
</reference>
<feature type="transmembrane region" description="Helical" evidence="1">
    <location>
        <begin position="411"/>
        <end position="436"/>
    </location>
</feature>
<feature type="transmembrane region" description="Helical" evidence="1">
    <location>
        <begin position="179"/>
        <end position="200"/>
    </location>
</feature>
<protein>
    <submittedName>
        <fullName evidence="2">Uncharacterized protein</fullName>
    </submittedName>
</protein>
<feature type="transmembrane region" description="Helical" evidence="1">
    <location>
        <begin position="232"/>
        <end position="253"/>
    </location>
</feature>
<keyword evidence="1" id="KW-0472">Membrane</keyword>
<dbReference type="EMBL" id="CP003697">
    <property type="protein sequence ID" value="AGF72765.1"/>
    <property type="molecule type" value="Genomic_DNA"/>
</dbReference>
<feature type="transmembrane region" description="Helical" evidence="1">
    <location>
        <begin position="138"/>
        <end position="159"/>
    </location>
</feature>
<dbReference type="OrthoDB" id="3261041at2"/>
<keyword evidence="1" id="KW-0812">Transmembrane</keyword>
<dbReference type="STRING" id="1121362.A605_08815"/>
<evidence type="ECO:0000313" key="3">
    <source>
        <dbReference type="Proteomes" id="UP000011723"/>
    </source>
</evidence>
<dbReference type="eggNOG" id="ENOG502Z89R">
    <property type="taxonomic scope" value="Bacteria"/>
</dbReference>
<dbReference type="AlphaFoldDB" id="M1NZ21"/>
<feature type="transmembrane region" description="Helical" evidence="1">
    <location>
        <begin position="457"/>
        <end position="483"/>
    </location>
</feature>
<dbReference type="Proteomes" id="UP000011723">
    <property type="component" value="Chromosome"/>
</dbReference>
<name>M1NZ21_9CORY</name>
<proteinExistence type="predicted"/>
<dbReference type="PATRIC" id="fig|1121362.3.peg.1779"/>
<evidence type="ECO:0000256" key="1">
    <source>
        <dbReference type="SAM" id="Phobius"/>
    </source>
</evidence>